<organism evidence="1 2">
    <name type="scientific">Mycobacteroides chelonae</name>
    <name type="common">Mycobacterium chelonae</name>
    <dbReference type="NCBI Taxonomy" id="1774"/>
    <lineage>
        <taxon>Bacteria</taxon>
        <taxon>Bacillati</taxon>
        <taxon>Actinomycetota</taxon>
        <taxon>Actinomycetes</taxon>
        <taxon>Mycobacteriales</taxon>
        <taxon>Mycobacteriaceae</taxon>
        <taxon>Mycobacteroides</taxon>
    </lineage>
</organism>
<dbReference type="Proteomes" id="UP000317728">
    <property type="component" value="Chromosome"/>
</dbReference>
<protein>
    <submittedName>
        <fullName evidence="1">Uncharacterized protein</fullName>
    </submittedName>
</protein>
<name>A0AB73TVJ2_MYCCH</name>
<dbReference type="RefSeq" id="WP_075908339.1">
    <property type="nucleotide sequence ID" value="NZ_CP041150.1"/>
</dbReference>
<proteinExistence type="predicted"/>
<evidence type="ECO:0000313" key="2">
    <source>
        <dbReference type="Proteomes" id="UP000317728"/>
    </source>
</evidence>
<gene>
    <name evidence="1" type="ORF">FJK96_00315</name>
</gene>
<dbReference type="AlphaFoldDB" id="A0AB73TVJ2"/>
<accession>A0AB73TVJ2</accession>
<sequence length="180" mass="19413">MDRLEITRATFVDALAATPVTRPPAAELTAGDARLLEKEGLSQCHADAWGADAEITARIKHLVTAALTADEVANGLGITTTEVHEKQLARRLWAITDGRSWIFPAPQFEIGNDGHHLRVIRGIDQVVKSLPEDLHPIAVEGFLSTPQPDLLTDRPTTPLEWLLGGGDISTVLAVASAAYR</sequence>
<dbReference type="EMBL" id="CP041150">
    <property type="protein sequence ID" value="QDF68779.1"/>
    <property type="molecule type" value="Genomic_DNA"/>
</dbReference>
<evidence type="ECO:0000313" key="1">
    <source>
        <dbReference type="EMBL" id="QDF68779.1"/>
    </source>
</evidence>
<reference evidence="1 2" key="1">
    <citation type="submission" date="2019-06" db="EMBL/GenBank/DDBJ databases">
        <title>Whole geneome sequnce of Mycobacteroides chelonae M77 isolated from bovine milk from Meghalaya, India.</title>
        <authorList>
            <person name="Vise E."/>
            <person name="Das S."/>
            <person name="Garg A."/>
            <person name="Ghatak S."/>
            <person name="Shakuntala I."/>
            <person name="Milton A.A.P."/>
            <person name="Karam A."/>
            <person name="Sanjukta R."/>
            <person name="Puro K."/>
            <person name="Sen A."/>
        </authorList>
    </citation>
    <scope>NUCLEOTIDE SEQUENCE [LARGE SCALE GENOMIC DNA]</scope>
    <source>
        <strain evidence="1 2">M77</strain>
    </source>
</reference>